<comment type="caution">
    <text evidence="1">The sequence shown here is derived from an EMBL/GenBank/DDBJ whole genome shotgun (WGS) entry which is preliminary data.</text>
</comment>
<reference evidence="1 2" key="1">
    <citation type="submission" date="2019-02" db="EMBL/GenBank/DDBJ databases">
        <title>Deep-cultivation of Planctomycetes and their phenomic and genomic characterization uncovers novel biology.</title>
        <authorList>
            <person name="Wiegand S."/>
            <person name="Jogler M."/>
            <person name="Boedeker C."/>
            <person name="Pinto D."/>
            <person name="Vollmers J."/>
            <person name="Rivas-Marin E."/>
            <person name="Kohn T."/>
            <person name="Peeters S.H."/>
            <person name="Heuer A."/>
            <person name="Rast P."/>
            <person name="Oberbeckmann S."/>
            <person name="Bunk B."/>
            <person name="Jeske O."/>
            <person name="Meyerdierks A."/>
            <person name="Storesund J.E."/>
            <person name="Kallscheuer N."/>
            <person name="Luecker S."/>
            <person name="Lage O.M."/>
            <person name="Pohl T."/>
            <person name="Merkel B.J."/>
            <person name="Hornburger P."/>
            <person name="Mueller R.-W."/>
            <person name="Bruemmer F."/>
            <person name="Labrenz M."/>
            <person name="Spormann A.M."/>
            <person name="Op Den Camp H."/>
            <person name="Overmann J."/>
            <person name="Amann R."/>
            <person name="Jetten M.S.M."/>
            <person name="Mascher T."/>
            <person name="Medema M.H."/>
            <person name="Devos D.P."/>
            <person name="Kaster A.-K."/>
            <person name="Ovreas L."/>
            <person name="Rohde M."/>
            <person name="Galperin M.Y."/>
            <person name="Jogler C."/>
        </authorList>
    </citation>
    <scope>NUCLEOTIDE SEQUENCE [LARGE SCALE GENOMIC DNA]</scope>
    <source>
        <strain evidence="1 2">Pla123a</strain>
    </source>
</reference>
<gene>
    <name evidence="1" type="ORF">Pla123a_15610</name>
</gene>
<dbReference type="Proteomes" id="UP000318478">
    <property type="component" value="Unassembled WGS sequence"/>
</dbReference>
<protein>
    <submittedName>
        <fullName evidence="1">Uncharacterized protein</fullName>
    </submittedName>
</protein>
<name>A0A5C5YS62_9BACT</name>
<keyword evidence="2" id="KW-1185">Reference proteome</keyword>
<sequence length="324" mass="36483">MPAADTAVPVAVAPDAQPMPRWSRYAGQAIANNGRHSIAAVEPIADDAACVTFDYFRHEGADWRAVAPVAGVRDVSGQTYNFSAPKTRKGENGPETLFRPSGLPRRKIPILNHVQCRFLFADDQPVRLYPNGGPTSGEPAHTLHDIIYSAEATGPEGVLFNLRDAVMGNMVCAHRLLSTQEMVFERVAVEGQYVVESAPLALKPDEQRRLLTRALQRSNRAGMDEPYYMLRLWGTNNCTSNPLEILDEVVSYDWLHWLGATLYRLPLSPRFYLRLRGLDSDPSFRKFLRVEFADYLNDPATRRRRRDHVKQAIADRRKAQGRGR</sequence>
<dbReference type="EMBL" id="SJPO01000003">
    <property type="protein sequence ID" value="TWT77765.1"/>
    <property type="molecule type" value="Genomic_DNA"/>
</dbReference>
<evidence type="ECO:0000313" key="2">
    <source>
        <dbReference type="Proteomes" id="UP000318478"/>
    </source>
</evidence>
<dbReference type="AlphaFoldDB" id="A0A5C5YS62"/>
<accession>A0A5C5YS62</accession>
<organism evidence="1 2">
    <name type="scientific">Posidoniimonas polymericola</name>
    <dbReference type="NCBI Taxonomy" id="2528002"/>
    <lineage>
        <taxon>Bacteria</taxon>
        <taxon>Pseudomonadati</taxon>
        <taxon>Planctomycetota</taxon>
        <taxon>Planctomycetia</taxon>
        <taxon>Pirellulales</taxon>
        <taxon>Lacipirellulaceae</taxon>
        <taxon>Posidoniimonas</taxon>
    </lineage>
</organism>
<proteinExistence type="predicted"/>
<evidence type="ECO:0000313" key="1">
    <source>
        <dbReference type="EMBL" id="TWT77765.1"/>
    </source>
</evidence>